<dbReference type="InterPro" id="IPR003594">
    <property type="entry name" value="HATPase_dom"/>
</dbReference>
<dbReference type="Proteomes" id="UP001592582">
    <property type="component" value="Unassembled WGS sequence"/>
</dbReference>
<dbReference type="Pfam" id="PF00672">
    <property type="entry name" value="HAMP"/>
    <property type="match status" value="1"/>
</dbReference>
<dbReference type="SUPFAM" id="SSF47384">
    <property type="entry name" value="Homodimeric domain of signal transducing histidine kinase"/>
    <property type="match status" value="1"/>
</dbReference>
<dbReference type="InterPro" id="IPR050428">
    <property type="entry name" value="TCS_sensor_his_kinase"/>
</dbReference>
<dbReference type="InterPro" id="IPR003661">
    <property type="entry name" value="HisK_dim/P_dom"/>
</dbReference>
<evidence type="ECO:0000256" key="5">
    <source>
        <dbReference type="ARBA" id="ARBA00022679"/>
    </source>
</evidence>
<evidence type="ECO:0000256" key="4">
    <source>
        <dbReference type="ARBA" id="ARBA00022553"/>
    </source>
</evidence>
<dbReference type="SMART" id="SM00304">
    <property type="entry name" value="HAMP"/>
    <property type="match status" value="1"/>
</dbReference>
<dbReference type="PRINTS" id="PR00344">
    <property type="entry name" value="BCTRLSENSOR"/>
</dbReference>
<keyword evidence="9" id="KW-0902">Two-component regulatory system</keyword>
<dbReference type="PANTHER" id="PTHR45436">
    <property type="entry name" value="SENSOR HISTIDINE KINASE YKOH"/>
    <property type="match status" value="1"/>
</dbReference>
<evidence type="ECO:0000256" key="7">
    <source>
        <dbReference type="ARBA" id="ARBA00022777"/>
    </source>
</evidence>
<keyword evidence="8 11" id="KW-1133">Transmembrane helix</keyword>
<dbReference type="EC" id="2.7.13.3" evidence="3"/>
<evidence type="ECO:0000313" key="15">
    <source>
        <dbReference type="Proteomes" id="UP001592582"/>
    </source>
</evidence>
<dbReference type="InterPro" id="IPR036890">
    <property type="entry name" value="HATPase_C_sf"/>
</dbReference>
<keyword evidence="7 14" id="KW-0418">Kinase</keyword>
<reference evidence="14 15" key="1">
    <citation type="submission" date="2024-09" db="EMBL/GenBank/DDBJ databases">
        <authorList>
            <person name="Lee S.D."/>
        </authorList>
    </citation>
    <scope>NUCLEOTIDE SEQUENCE [LARGE SCALE GENOMIC DNA]</scope>
    <source>
        <strain evidence="14 15">N1-1</strain>
    </source>
</reference>
<evidence type="ECO:0000259" key="12">
    <source>
        <dbReference type="PROSITE" id="PS50109"/>
    </source>
</evidence>
<dbReference type="GO" id="GO:0016301">
    <property type="term" value="F:kinase activity"/>
    <property type="evidence" value="ECO:0007669"/>
    <property type="project" value="UniProtKB-KW"/>
</dbReference>
<organism evidence="14 15">
    <name type="scientific">Streptacidiphilus alkalitolerans</name>
    <dbReference type="NCBI Taxonomy" id="3342712"/>
    <lineage>
        <taxon>Bacteria</taxon>
        <taxon>Bacillati</taxon>
        <taxon>Actinomycetota</taxon>
        <taxon>Actinomycetes</taxon>
        <taxon>Kitasatosporales</taxon>
        <taxon>Streptomycetaceae</taxon>
        <taxon>Streptacidiphilus</taxon>
    </lineage>
</organism>
<feature type="transmembrane region" description="Helical" evidence="11">
    <location>
        <begin position="153"/>
        <end position="175"/>
    </location>
</feature>
<dbReference type="SUPFAM" id="SSF55874">
    <property type="entry name" value="ATPase domain of HSP90 chaperone/DNA topoisomerase II/histidine kinase"/>
    <property type="match status" value="1"/>
</dbReference>
<dbReference type="Pfam" id="PF02518">
    <property type="entry name" value="HATPase_c"/>
    <property type="match status" value="1"/>
</dbReference>
<comment type="subcellular location">
    <subcellularLocation>
        <location evidence="2">Cell membrane</location>
    </subcellularLocation>
</comment>
<dbReference type="PROSITE" id="PS50109">
    <property type="entry name" value="HIS_KIN"/>
    <property type="match status" value="1"/>
</dbReference>
<dbReference type="PROSITE" id="PS50885">
    <property type="entry name" value="HAMP"/>
    <property type="match status" value="1"/>
</dbReference>
<keyword evidence="4" id="KW-0597">Phosphoprotein</keyword>
<dbReference type="RefSeq" id="WP_380511347.1">
    <property type="nucleotide sequence ID" value="NZ_JBHEZX010000008.1"/>
</dbReference>
<dbReference type="SMART" id="SM00387">
    <property type="entry name" value="HATPase_c"/>
    <property type="match status" value="1"/>
</dbReference>
<dbReference type="CDD" id="cd00082">
    <property type="entry name" value="HisKA"/>
    <property type="match status" value="1"/>
</dbReference>
<proteinExistence type="predicted"/>
<evidence type="ECO:0000256" key="10">
    <source>
        <dbReference type="ARBA" id="ARBA00023136"/>
    </source>
</evidence>
<protein>
    <recommendedName>
        <fullName evidence="3">histidine kinase</fullName>
        <ecNumber evidence="3">2.7.13.3</ecNumber>
    </recommendedName>
</protein>
<evidence type="ECO:0000256" key="8">
    <source>
        <dbReference type="ARBA" id="ARBA00022989"/>
    </source>
</evidence>
<comment type="catalytic activity">
    <reaction evidence="1">
        <text>ATP + protein L-histidine = ADP + protein N-phospho-L-histidine.</text>
        <dbReference type="EC" id="2.7.13.3"/>
    </reaction>
</comment>
<dbReference type="InterPro" id="IPR004358">
    <property type="entry name" value="Sig_transdc_His_kin-like_C"/>
</dbReference>
<dbReference type="CDD" id="cd06225">
    <property type="entry name" value="HAMP"/>
    <property type="match status" value="1"/>
</dbReference>
<name>A0ABV6VCW0_9ACTN</name>
<dbReference type="PANTHER" id="PTHR45436:SF5">
    <property type="entry name" value="SENSOR HISTIDINE KINASE TRCS"/>
    <property type="match status" value="1"/>
</dbReference>
<evidence type="ECO:0000259" key="13">
    <source>
        <dbReference type="PROSITE" id="PS50885"/>
    </source>
</evidence>
<dbReference type="SUPFAM" id="SSF158472">
    <property type="entry name" value="HAMP domain-like"/>
    <property type="match status" value="1"/>
</dbReference>
<feature type="domain" description="HAMP" evidence="13">
    <location>
        <begin position="179"/>
        <end position="232"/>
    </location>
</feature>
<dbReference type="Gene3D" id="6.10.340.10">
    <property type="match status" value="1"/>
</dbReference>
<keyword evidence="15" id="KW-1185">Reference proteome</keyword>
<dbReference type="InterPro" id="IPR005467">
    <property type="entry name" value="His_kinase_dom"/>
</dbReference>
<dbReference type="Pfam" id="PF00512">
    <property type="entry name" value="HisKA"/>
    <property type="match status" value="1"/>
</dbReference>
<dbReference type="Gene3D" id="3.30.565.10">
    <property type="entry name" value="Histidine kinase-like ATPase, C-terminal domain"/>
    <property type="match status" value="1"/>
</dbReference>
<gene>
    <name evidence="14" type="ORF">ACEZDG_19900</name>
</gene>
<dbReference type="SMART" id="SM00388">
    <property type="entry name" value="HisKA"/>
    <property type="match status" value="1"/>
</dbReference>
<dbReference type="CDD" id="cd00075">
    <property type="entry name" value="HATPase"/>
    <property type="match status" value="1"/>
</dbReference>
<keyword evidence="5" id="KW-0808">Transferase</keyword>
<evidence type="ECO:0000256" key="2">
    <source>
        <dbReference type="ARBA" id="ARBA00004236"/>
    </source>
</evidence>
<evidence type="ECO:0000256" key="1">
    <source>
        <dbReference type="ARBA" id="ARBA00000085"/>
    </source>
</evidence>
<dbReference type="EMBL" id="JBHEZX010000008">
    <property type="protein sequence ID" value="MFC1411533.1"/>
    <property type="molecule type" value="Genomic_DNA"/>
</dbReference>
<evidence type="ECO:0000256" key="3">
    <source>
        <dbReference type="ARBA" id="ARBA00012438"/>
    </source>
</evidence>
<accession>A0ABV6VCW0</accession>
<feature type="domain" description="Histidine kinase" evidence="12">
    <location>
        <begin position="240"/>
        <end position="451"/>
    </location>
</feature>
<comment type="caution">
    <text evidence="14">The sequence shown here is derived from an EMBL/GenBank/DDBJ whole genome shotgun (WGS) entry which is preliminary data.</text>
</comment>
<dbReference type="InterPro" id="IPR036097">
    <property type="entry name" value="HisK_dim/P_sf"/>
</dbReference>
<keyword evidence="6 11" id="KW-0812">Transmembrane</keyword>
<dbReference type="Gene3D" id="1.10.287.130">
    <property type="match status" value="1"/>
</dbReference>
<sequence>MTRRIALTVLALVTVLLLLAMVPLGWLLTEREQTSYRSTAQADTRAISAAAEEHLSDHKSDALTLRLLAQAQQRGDCAAVYGAHGAVLARTSCAGATTGTAGALVTATLADQMSRTEDAQGRLTVAEPIGDTEDAVGVAVLARSLDPLHDRIWAVWGWLALIAVAGLVAGTLVSVRLARWVGRPLHAVDQVAQRLGEGALEVRAETGSGPPEVRRLAATFNTMAARNEALVHGHRTVIADVSHQLRTPLAALRLRLDLLAGDVDGDAALELTGAQEEIARLSRLVDGLLAVARAESAVPLPRPVRVDEVVAERVAAWEPVADERQVALTAHCPDGLSTMLGEGDLEQVLDNLIANALEAVPAGGRVRIEGTSGPGSLGRRTIRLRVVDGGPGMTPRAREAAFRRFGNPEARGSGLGLAIVHRLVTANGGTARLEDTPGGGLTVLLELPAAGRD</sequence>
<evidence type="ECO:0000256" key="11">
    <source>
        <dbReference type="SAM" id="Phobius"/>
    </source>
</evidence>
<evidence type="ECO:0000256" key="6">
    <source>
        <dbReference type="ARBA" id="ARBA00022692"/>
    </source>
</evidence>
<keyword evidence="10 11" id="KW-0472">Membrane</keyword>
<evidence type="ECO:0000256" key="9">
    <source>
        <dbReference type="ARBA" id="ARBA00023012"/>
    </source>
</evidence>
<evidence type="ECO:0000313" key="14">
    <source>
        <dbReference type="EMBL" id="MFC1411533.1"/>
    </source>
</evidence>
<dbReference type="InterPro" id="IPR003660">
    <property type="entry name" value="HAMP_dom"/>
</dbReference>